<reference evidence="1" key="1">
    <citation type="journal article" date="2014" name="Nat. Commun.">
        <title>The tobacco genome sequence and its comparison with those of tomato and potato.</title>
        <authorList>
            <person name="Sierro N."/>
            <person name="Battey J.N."/>
            <person name="Ouadi S."/>
            <person name="Bakaher N."/>
            <person name="Bovet L."/>
            <person name="Willig A."/>
            <person name="Goepfert S."/>
            <person name="Peitsch M.C."/>
            <person name="Ivanov N.V."/>
        </authorList>
    </citation>
    <scope>NUCLEOTIDE SEQUENCE [LARGE SCALE GENOMIC DNA]</scope>
</reference>
<gene>
    <name evidence="2" type="primary">LOC142165215</name>
</gene>
<proteinExistence type="predicted"/>
<evidence type="ECO:0000313" key="1">
    <source>
        <dbReference type="Proteomes" id="UP000790787"/>
    </source>
</evidence>
<organism evidence="1 2">
    <name type="scientific">Nicotiana tabacum</name>
    <name type="common">Common tobacco</name>
    <dbReference type="NCBI Taxonomy" id="4097"/>
    <lineage>
        <taxon>Eukaryota</taxon>
        <taxon>Viridiplantae</taxon>
        <taxon>Streptophyta</taxon>
        <taxon>Embryophyta</taxon>
        <taxon>Tracheophyta</taxon>
        <taxon>Spermatophyta</taxon>
        <taxon>Magnoliopsida</taxon>
        <taxon>eudicotyledons</taxon>
        <taxon>Gunneridae</taxon>
        <taxon>Pentapetalae</taxon>
        <taxon>asterids</taxon>
        <taxon>lamiids</taxon>
        <taxon>Solanales</taxon>
        <taxon>Solanaceae</taxon>
        <taxon>Nicotianoideae</taxon>
        <taxon>Nicotianeae</taxon>
        <taxon>Nicotiana</taxon>
    </lineage>
</organism>
<name>A0AC58S4L3_TOBAC</name>
<sequence length="410" mass="46414">MVRTQFHVTIQSIRSDNTLELRNSNAAVLSFSENGIIHQISRPHTPQQNGLVESYPFAKKGYKLYNLQSKQYFVSRDAIFHEQLFFLSSDFFLLAVSKSPFSTTSSSVPTYWYEPVLPPATTTPSTPLLVSFPSDAPSFPNATDNHPSPSANHPSPFDVSPSPHITDAFFNSPFYFFFCHLFQPVEFEPYTYSHETHIPAWQDAMRKEFEALEANNTWDIIELPLGEKPIGCKWVYKIKYKANGEVEKYKTRLVIRGDTQVEGKDSNETFSPVVNMSTVKYLIVVIIKKNWYLFQLDANNAFLHGELDEEVYMKLPPSLSASSPSSSTPLACKLKKSLYGLGQVSRQCLVGWKAKKQLVISLSSAEAEYRAVSKVVAELVWLSRLLHGLTIDVSFPIFVFYDNMTAISHC</sequence>
<protein>
    <submittedName>
        <fullName evidence="2">Uncharacterized protein LOC142165215</fullName>
    </submittedName>
</protein>
<reference evidence="2" key="2">
    <citation type="submission" date="2025-08" db="UniProtKB">
        <authorList>
            <consortium name="RefSeq"/>
        </authorList>
    </citation>
    <scope>IDENTIFICATION</scope>
    <source>
        <tissue evidence="2">Leaf</tissue>
    </source>
</reference>
<keyword evidence="1" id="KW-1185">Reference proteome</keyword>
<dbReference type="Proteomes" id="UP000790787">
    <property type="component" value="Chromosome 10"/>
</dbReference>
<evidence type="ECO:0000313" key="2">
    <source>
        <dbReference type="RefSeq" id="XP_075079918.1"/>
    </source>
</evidence>
<dbReference type="RefSeq" id="XP_075079918.1">
    <property type="nucleotide sequence ID" value="XM_075223817.1"/>
</dbReference>
<accession>A0AC58S4L3</accession>